<dbReference type="OMA" id="HEGVIIN"/>
<keyword evidence="4 6" id="KW-0378">Hydrolase</keyword>
<comment type="similarity">
    <text evidence="2 6">Belongs to the dUTPase family.</text>
</comment>
<dbReference type="InterPro" id="IPR033704">
    <property type="entry name" value="dUTPase_trimeric"/>
</dbReference>
<dbReference type="InParanoid" id="L2GL20"/>
<dbReference type="GeneID" id="19882285"/>
<evidence type="ECO:0000313" key="9">
    <source>
        <dbReference type="Proteomes" id="UP000011082"/>
    </source>
</evidence>
<dbReference type="PANTHER" id="PTHR11241:SF0">
    <property type="entry name" value="DEOXYURIDINE 5'-TRIPHOSPHATE NUCLEOTIDOHYDROLASE"/>
    <property type="match status" value="1"/>
</dbReference>
<protein>
    <recommendedName>
        <fullName evidence="6">Deoxyuridine 5'-triphosphate nucleotidohydrolase</fullName>
        <shortName evidence="6">dUTPase</shortName>
        <ecNumber evidence="6">3.6.1.23</ecNumber>
    </recommendedName>
    <alternativeName>
        <fullName evidence="6">dUTP pyrophosphatase</fullName>
    </alternativeName>
</protein>
<dbReference type="SUPFAM" id="SSF51283">
    <property type="entry name" value="dUTPase-like"/>
    <property type="match status" value="1"/>
</dbReference>
<dbReference type="OrthoDB" id="10261072at2759"/>
<dbReference type="FunCoup" id="L2GL20">
    <property type="interactions" value="309"/>
</dbReference>
<keyword evidence="6" id="KW-0479">Metal-binding</keyword>
<dbReference type="GO" id="GO:0046081">
    <property type="term" value="P:dUTP catabolic process"/>
    <property type="evidence" value="ECO:0007669"/>
    <property type="project" value="UniProtKB-UniRule"/>
</dbReference>
<organism evidence="8 9">
    <name type="scientific">Vittaforma corneae (strain ATCC 50505)</name>
    <name type="common">Microsporidian parasite</name>
    <name type="synonym">Nosema corneum</name>
    <dbReference type="NCBI Taxonomy" id="993615"/>
    <lineage>
        <taxon>Eukaryota</taxon>
        <taxon>Fungi</taxon>
        <taxon>Fungi incertae sedis</taxon>
        <taxon>Microsporidia</taxon>
        <taxon>Nosematidae</taxon>
        <taxon>Vittaforma</taxon>
    </lineage>
</organism>
<evidence type="ECO:0000256" key="3">
    <source>
        <dbReference type="ARBA" id="ARBA00011233"/>
    </source>
</evidence>
<evidence type="ECO:0000256" key="1">
    <source>
        <dbReference type="ARBA" id="ARBA00005142"/>
    </source>
</evidence>
<dbReference type="InterPro" id="IPR029054">
    <property type="entry name" value="dUTPase-like"/>
</dbReference>
<sequence length="130" mass="14332">MREPQVVFRPLEKDAVCPRRHSDGAAGYDLHSVCPGSVPPYTTVTLNLGFSLKMPPDMIGYVCGRSGFALKHGINIENSYVLDDSEVAINIVNHSPDIFVFEKGTRIAQLFFAKIDTCGFQPMQPQADCN</sequence>
<comment type="pathway">
    <text evidence="1 6">Pyrimidine metabolism; dUMP biosynthesis; dUMP from dCTP (dUTP route): step 2/2.</text>
</comment>
<dbReference type="GO" id="GO:0000287">
    <property type="term" value="F:magnesium ion binding"/>
    <property type="evidence" value="ECO:0007669"/>
    <property type="project" value="UniProtKB-UniRule"/>
</dbReference>
<dbReference type="EC" id="3.6.1.23" evidence="6"/>
<dbReference type="Pfam" id="PF00692">
    <property type="entry name" value="dUTPase"/>
    <property type="match status" value="1"/>
</dbReference>
<name>L2GL20_VITCO</name>
<comment type="catalytic activity">
    <reaction evidence="6">
        <text>dUTP + H2O = dUMP + diphosphate + H(+)</text>
        <dbReference type="Rhea" id="RHEA:10248"/>
        <dbReference type="ChEBI" id="CHEBI:15377"/>
        <dbReference type="ChEBI" id="CHEBI:15378"/>
        <dbReference type="ChEBI" id="CHEBI:33019"/>
        <dbReference type="ChEBI" id="CHEBI:61555"/>
        <dbReference type="ChEBI" id="CHEBI:246422"/>
        <dbReference type="EC" id="3.6.1.23"/>
    </reaction>
</comment>
<dbReference type="HOGENOM" id="CLU_068508_3_0_1"/>
<evidence type="ECO:0000256" key="2">
    <source>
        <dbReference type="ARBA" id="ARBA00006581"/>
    </source>
</evidence>
<dbReference type="VEuPathDB" id="MicrosporidiaDB:VICG_01574"/>
<evidence type="ECO:0000313" key="8">
    <source>
        <dbReference type="EMBL" id="ELA41334.1"/>
    </source>
</evidence>
<evidence type="ECO:0000259" key="7">
    <source>
        <dbReference type="Pfam" id="PF00692"/>
    </source>
</evidence>
<comment type="cofactor">
    <cofactor evidence="6">
        <name>Mg(2+)</name>
        <dbReference type="ChEBI" id="CHEBI:18420"/>
    </cofactor>
</comment>
<dbReference type="RefSeq" id="XP_007605020.1">
    <property type="nucleotide sequence ID" value="XM_007604958.1"/>
</dbReference>
<keyword evidence="9" id="KW-1185">Reference proteome</keyword>
<dbReference type="STRING" id="993615.L2GL20"/>
<feature type="domain" description="dUTPase-like" evidence="7">
    <location>
        <begin position="15"/>
        <end position="122"/>
    </location>
</feature>
<dbReference type="CDD" id="cd07557">
    <property type="entry name" value="trimeric_dUTPase"/>
    <property type="match status" value="1"/>
</dbReference>
<keyword evidence="5 6" id="KW-0546">Nucleotide metabolism</keyword>
<dbReference type="InterPro" id="IPR036157">
    <property type="entry name" value="dUTPase-like_sf"/>
</dbReference>
<proteinExistence type="inferred from homology"/>
<comment type="function">
    <text evidence="6">Involved in nucleotide metabolism via production of dUMP, the immediate precursor of thymidine nucleotides, and decreases the intracellular concentration of dUTP so that uracil cannot be incorporated into DNA.</text>
</comment>
<gene>
    <name evidence="8" type="ORF">VICG_01574</name>
</gene>
<dbReference type="EMBL" id="JH370145">
    <property type="protein sequence ID" value="ELA41334.1"/>
    <property type="molecule type" value="Genomic_DNA"/>
</dbReference>
<accession>L2GL20</accession>
<dbReference type="UniPathway" id="UPA00610">
    <property type="reaction ID" value="UER00666"/>
</dbReference>
<dbReference type="Gene3D" id="2.70.40.10">
    <property type="match status" value="1"/>
</dbReference>
<dbReference type="GO" id="GO:0004170">
    <property type="term" value="F:dUTP diphosphatase activity"/>
    <property type="evidence" value="ECO:0007669"/>
    <property type="project" value="UniProtKB-UniRule"/>
</dbReference>
<keyword evidence="6" id="KW-0460">Magnesium</keyword>
<dbReference type="InterPro" id="IPR008181">
    <property type="entry name" value="dUTPase"/>
</dbReference>
<dbReference type="Proteomes" id="UP000011082">
    <property type="component" value="Unassembled WGS sequence"/>
</dbReference>
<evidence type="ECO:0000256" key="5">
    <source>
        <dbReference type="ARBA" id="ARBA00023080"/>
    </source>
</evidence>
<evidence type="ECO:0000256" key="4">
    <source>
        <dbReference type="ARBA" id="ARBA00022801"/>
    </source>
</evidence>
<reference evidence="9" key="1">
    <citation type="submission" date="2011-05" db="EMBL/GenBank/DDBJ databases">
        <title>The genome sequence of Vittaforma corneae strain ATCC 50505.</title>
        <authorList>
            <consortium name="The Broad Institute Genome Sequencing Platform"/>
            <person name="Cuomo C."/>
            <person name="Didier E."/>
            <person name="Bowers L."/>
            <person name="Young S.K."/>
            <person name="Zeng Q."/>
            <person name="Gargeya S."/>
            <person name="Fitzgerald M."/>
            <person name="Haas B."/>
            <person name="Abouelleil A."/>
            <person name="Alvarado L."/>
            <person name="Arachchi H.M."/>
            <person name="Berlin A."/>
            <person name="Chapman S.B."/>
            <person name="Gearin G."/>
            <person name="Goldberg J."/>
            <person name="Griggs A."/>
            <person name="Gujja S."/>
            <person name="Hansen M."/>
            <person name="Heiman D."/>
            <person name="Howarth C."/>
            <person name="Larimer J."/>
            <person name="Lui A."/>
            <person name="MacDonald P.J.P."/>
            <person name="McCowen C."/>
            <person name="Montmayeur A."/>
            <person name="Murphy C."/>
            <person name="Neiman D."/>
            <person name="Pearson M."/>
            <person name="Priest M."/>
            <person name="Roberts A."/>
            <person name="Saif S."/>
            <person name="Shea T."/>
            <person name="Sisk P."/>
            <person name="Stolte C."/>
            <person name="Sykes S."/>
            <person name="Wortman J."/>
            <person name="Nusbaum C."/>
            <person name="Birren B."/>
        </authorList>
    </citation>
    <scope>NUCLEOTIDE SEQUENCE [LARGE SCALE GENOMIC DNA]</scope>
    <source>
        <strain evidence="9">ATCC 50505</strain>
    </source>
</reference>
<comment type="subunit">
    <text evidence="3 6">Homotrimer.</text>
</comment>
<dbReference type="PANTHER" id="PTHR11241">
    <property type="entry name" value="DEOXYURIDINE 5'-TRIPHOSPHATE NUCLEOTIDOHYDROLASE"/>
    <property type="match status" value="1"/>
</dbReference>
<dbReference type="GO" id="GO:0006226">
    <property type="term" value="P:dUMP biosynthetic process"/>
    <property type="evidence" value="ECO:0007669"/>
    <property type="project" value="UniProtKB-UniRule"/>
</dbReference>
<evidence type="ECO:0000256" key="6">
    <source>
        <dbReference type="RuleBase" id="RU367024"/>
    </source>
</evidence>
<dbReference type="AlphaFoldDB" id="L2GL20"/>